<accession>A0A538U5P7</accession>
<evidence type="ECO:0000313" key="1">
    <source>
        <dbReference type="EMBL" id="TMQ71223.1"/>
    </source>
</evidence>
<dbReference type="Proteomes" id="UP000319836">
    <property type="component" value="Unassembled WGS sequence"/>
</dbReference>
<dbReference type="Gene3D" id="3.40.50.880">
    <property type="match status" value="1"/>
</dbReference>
<dbReference type="SUPFAM" id="SSF52317">
    <property type="entry name" value="Class I glutamine amidotransferase-like"/>
    <property type="match status" value="1"/>
</dbReference>
<reference evidence="1 2" key="1">
    <citation type="journal article" date="2019" name="Nat. Microbiol.">
        <title>Mediterranean grassland soil C-N compound turnover is dependent on rainfall and depth, and is mediated by genomically divergent microorganisms.</title>
        <authorList>
            <person name="Diamond S."/>
            <person name="Andeer P.F."/>
            <person name="Li Z."/>
            <person name="Crits-Christoph A."/>
            <person name="Burstein D."/>
            <person name="Anantharaman K."/>
            <person name="Lane K.R."/>
            <person name="Thomas B.C."/>
            <person name="Pan C."/>
            <person name="Northen T.R."/>
            <person name="Banfield J.F."/>
        </authorList>
    </citation>
    <scope>NUCLEOTIDE SEQUENCE [LARGE SCALE GENOMIC DNA]</scope>
    <source>
        <strain evidence="1">WS_10</strain>
    </source>
</reference>
<protein>
    <submittedName>
        <fullName evidence="1">Uncharacterized protein</fullName>
    </submittedName>
</protein>
<proteinExistence type="predicted"/>
<comment type="caution">
    <text evidence="1">The sequence shown here is derived from an EMBL/GenBank/DDBJ whole genome shotgun (WGS) entry which is preliminary data.</text>
</comment>
<dbReference type="InterPro" id="IPR029062">
    <property type="entry name" value="Class_I_gatase-like"/>
</dbReference>
<name>A0A538U5P7_UNCEI</name>
<sequence>MDLRPEPGGGGCARAHLKIPRVGLYKPWSAIPDEGWTRFVLDQYEFKYSTLDNAAIQQKSLRGRFDVILLPDVEKSVIVDGKPKSDDGAYFEPLPPPYAGGIGKEGVANLERFVEQGGTLVCMTGSCDLALDEFGLPVRNAVAKLKPSEFSLPGTLVNLDVDPTQPLAWGMPERCTAYVTGGPAFTTTIPGAHVGRSVVARYPEYPDQVVASGWADGTENLTGRAAIVEARLGKGRVVLFGPRVQHRAQMVGTFKFLFNAILSAGLQQ</sequence>
<dbReference type="EMBL" id="VBPA01000141">
    <property type="protein sequence ID" value="TMQ71223.1"/>
    <property type="molecule type" value="Genomic_DNA"/>
</dbReference>
<organism evidence="1 2">
    <name type="scientific">Eiseniibacteriota bacterium</name>
    <dbReference type="NCBI Taxonomy" id="2212470"/>
    <lineage>
        <taxon>Bacteria</taxon>
        <taxon>Candidatus Eiseniibacteriota</taxon>
    </lineage>
</organism>
<gene>
    <name evidence="1" type="ORF">E6K80_06215</name>
</gene>
<dbReference type="AlphaFoldDB" id="A0A538U5P7"/>
<evidence type="ECO:0000313" key="2">
    <source>
        <dbReference type="Proteomes" id="UP000319836"/>
    </source>
</evidence>